<protein>
    <recommendedName>
        <fullName evidence="3">CobQ/CobB/MinD/ParA nucleotide binding domain-containing protein</fullName>
    </recommendedName>
</protein>
<dbReference type="EMBL" id="APKD01000001">
    <property type="protein sequence ID" value="EMT37729.1"/>
    <property type="molecule type" value="Genomic_DNA"/>
</dbReference>
<accession>A0A829CH88</accession>
<dbReference type="Proteomes" id="UP000012070">
    <property type="component" value="Unassembled WGS sequence"/>
</dbReference>
<dbReference type="Gene3D" id="3.40.50.300">
    <property type="entry name" value="P-loop containing nucleotide triphosphate hydrolases"/>
    <property type="match status" value="1"/>
</dbReference>
<sequence length="298" mass="33013">MLDDGAIGRGDPSVRHHFRDSVSDTMRITDLAAPRKIPPGTGWRKFVYSVSFHKINPGESPRERHYRNLQGRIRRHIRRQYVITVVSGKGGVGVTTMAACIGGVFRECRPENVIAIDAVPSFGTLADRIDESPPGDYAAIINDTDVQGYADIREHLGQNMVGLDVLAGNRTSDQPRPLVPAMFSAVLSRLRRTHTVIVIDTSPDLEHDVMKAVLQSTDTLVFVSGITADRSRPVLRAVDYLRAQGYHELVSCSTVILNHTDSITDKDALAYLTERFYQGRCNRGSNAVRSAPGQRRDH</sequence>
<dbReference type="AlphaFoldDB" id="A0A829CH88"/>
<name>A0A829CH88_9MYCO</name>
<dbReference type="GO" id="GO:0005829">
    <property type="term" value="C:cytosol"/>
    <property type="evidence" value="ECO:0007669"/>
    <property type="project" value="TreeGrafter"/>
</dbReference>
<comment type="caution">
    <text evidence="1">The sequence shown here is derived from an EMBL/GenBank/DDBJ whole genome shotgun (WGS) entry which is preliminary data.</text>
</comment>
<proteinExistence type="predicted"/>
<dbReference type="InterPro" id="IPR050625">
    <property type="entry name" value="ParA/MinD_ATPase"/>
</dbReference>
<evidence type="ECO:0008006" key="3">
    <source>
        <dbReference type="Google" id="ProtNLM"/>
    </source>
</evidence>
<gene>
    <name evidence="1" type="ORF">MORY_00240</name>
</gene>
<dbReference type="PANTHER" id="PTHR43384">
    <property type="entry name" value="SEPTUM SITE-DETERMINING PROTEIN MIND HOMOLOG, CHLOROPLASTIC-RELATED"/>
    <property type="match status" value="1"/>
</dbReference>
<dbReference type="PANTHER" id="PTHR43384:SF14">
    <property type="entry name" value="ESX-1 SECRETION-ASSOCIATED PROTEIN ESPI"/>
    <property type="match status" value="1"/>
</dbReference>
<dbReference type="GO" id="GO:0016887">
    <property type="term" value="F:ATP hydrolysis activity"/>
    <property type="evidence" value="ECO:0007669"/>
    <property type="project" value="TreeGrafter"/>
</dbReference>
<dbReference type="GO" id="GO:0009898">
    <property type="term" value="C:cytoplasmic side of plasma membrane"/>
    <property type="evidence" value="ECO:0007669"/>
    <property type="project" value="TreeGrafter"/>
</dbReference>
<evidence type="ECO:0000313" key="2">
    <source>
        <dbReference type="Proteomes" id="UP000012070"/>
    </source>
</evidence>
<dbReference type="GO" id="GO:0005524">
    <property type="term" value="F:ATP binding"/>
    <property type="evidence" value="ECO:0007669"/>
    <property type="project" value="TreeGrafter"/>
</dbReference>
<reference evidence="2" key="2">
    <citation type="submission" date="2013-04" db="EMBL/GenBank/DDBJ databases">
        <title>Non-Mycobacterium tuberculosis sensu stricto in a globally representative population.</title>
        <authorList>
            <person name="Stone M.J."/>
            <person name="Brown T.J."/>
            <person name="Drobniewski F.A."/>
        </authorList>
    </citation>
    <scope>NUCLEOTIDE SEQUENCE [LARGE SCALE GENOMIC DNA]</scope>
    <source>
        <strain evidence="2">112400015</strain>
    </source>
</reference>
<organism evidence="1 2">
    <name type="scientific">Mycobacterium orygis 112400015</name>
    <dbReference type="NCBI Taxonomy" id="1305739"/>
    <lineage>
        <taxon>Bacteria</taxon>
        <taxon>Bacillati</taxon>
        <taxon>Actinomycetota</taxon>
        <taxon>Actinomycetes</taxon>
        <taxon>Mycobacteriales</taxon>
        <taxon>Mycobacteriaceae</taxon>
        <taxon>Mycobacterium</taxon>
        <taxon>Mycobacterium tuberculosis complex</taxon>
    </lineage>
</organism>
<dbReference type="SUPFAM" id="SSF52540">
    <property type="entry name" value="P-loop containing nucleoside triphosphate hydrolases"/>
    <property type="match status" value="1"/>
</dbReference>
<dbReference type="GO" id="GO:0051782">
    <property type="term" value="P:negative regulation of cell division"/>
    <property type="evidence" value="ECO:0007669"/>
    <property type="project" value="TreeGrafter"/>
</dbReference>
<evidence type="ECO:0000313" key="1">
    <source>
        <dbReference type="EMBL" id="EMT37729.1"/>
    </source>
</evidence>
<reference evidence="1 2" key="1">
    <citation type="submission" date="2013-03" db="EMBL/GenBank/DDBJ databases">
        <authorList>
            <person name="Casali N."/>
            <person name="Drobniewski F.A."/>
        </authorList>
    </citation>
    <scope>NUCLEOTIDE SEQUENCE [LARGE SCALE GENOMIC DNA]</scope>
    <source>
        <strain evidence="1 2">112400015</strain>
    </source>
</reference>
<dbReference type="InterPro" id="IPR027417">
    <property type="entry name" value="P-loop_NTPase"/>
</dbReference>